<gene>
    <name evidence="2" type="ORF">ACFP3V_20200</name>
</gene>
<organism evidence="2 3">
    <name type="scientific">Streptacidiphilus monticola</name>
    <dbReference type="NCBI Taxonomy" id="2161674"/>
    <lineage>
        <taxon>Bacteria</taxon>
        <taxon>Bacillati</taxon>
        <taxon>Actinomycetota</taxon>
        <taxon>Actinomycetes</taxon>
        <taxon>Kitasatosporales</taxon>
        <taxon>Streptomycetaceae</taxon>
        <taxon>Streptacidiphilus</taxon>
    </lineage>
</organism>
<dbReference type="PROSITE" id="PS51819">
    <property type="entry name" value="VOC"/>
    <property type="match status" value="2"/>
</dbReference>
<dbReference type="InterPro" id="IPR052164">
    <property type="entry name" value="Anthracycline_SecMetBiosynth"/>
</dbReference>
<dbReference type="RefSeq" id="WP_380585400.1">
    <property type="nucleotide sequence ID" value="NZ_JBHSQJ010000083.1"/>
</dbReference>
<dbReference type="InterPro" id="IPR004360">
    <property type="entry name" value="Glyas_Fos-R_dOase_dom"/>
</dbReference>
<dbReference type="Proteomes" id="UP001596174">
    <property type="component" value="Unassembled WGS sequence"/>
</dbReference>
<dbReference type="Pfam" id="PF00903">
    <property type="entry name" value="Glyoxalase"/>
    <property type="match status" value="2"/>
</dbReference>
<dbReference type="Gene3D" id="3.10.180.10">
    <property type="entry name" value="2,3-Dihydroxybiphenyl 1,2-Dioxygenase, domain 1"/>
    <property type="match status" value="2"/>
</dbReference>
<dbReference type="EMBL" id="JBHSQJ010000083">
    <property type="protein sequence ID" value="MFC5909528.1"/>
    <property type="molecule type" value="Genomic_DNA"/>
</dbReference>
<dbReference type="InterPro" id="IPR037523">
    <property type="entry name" value="VOC_core"/>
</dbReference>
<dbReference type="PANTHER" id="PTHR33993:SF10">
    <property type="entry name" value="CONSERVED PROTEIN"/>
    <property type="match status" value="1"/>
</dbReference>
<reference evidence="3" key="1">
    <citation type="journal article" date="2019" name="Int. J. Syst. Evol. Microbiol.">
        <title>The Global Catalogue of Microorganisms (GCM) 10K type strain sequencing project: providing services to taxonomists for standard genome sequencing and annotation.</title>
        <authorList>
            <consortium name="The Broad Institute Genomics Platform"/>
            <consortium name="The Broad Institute Genome Sequencing Center for Infectious Disease"/>
            <person name="Wu L."/>
            <person name="Ma J."/>
        </authorList>
    </citation>
    <scope>NUCLEOTIDE SEQUENCE [LARGE SCALE GENOMIC DNA]</scope>
    <source>
        <strain evidence="3">JCM 4816</strain>
    </source>
</reference>
<feature type="domain" description="VOC" evidence="1">
    <location>
        <begin position="136"/>
        <end position="252"/>
    </location>
</feature>
<feature type="domain" description="VOC" evidence="1">
    <location>
        <begin position="10"/>
        <end position="122"/>
    </location>
</feature>
<dbReference type="PANTHER" id="PTHR33993">
    <property type="entry name" value="GLYOXALASE-RELATED"/>
    <property type="match status" value="1"/>
</dbReference>
<dbReference type="CDD" id="cd07247">
    <property type="entry name" value="SgaA_N_like"/>
    <property type="match status" value="2"/>
</dbReference>
<keyword evidence="3" id="KW-1185">Reference proteome</keyword>
<evidence type="ECO:0000259" key="1">
    <source>
        <dbReference type="PROSITE" id="PS51819"/>
    </source>
</evidence>
<proteinExistence type="predicted"/>
<dbReference type="SUPFAM" id="SSF54593">
    <property type="entry name" value="Glyoxalase/Bleomycin resistance protein/Dihydroxybiphenyl dioxygenase"/>
    <property type="match status" value="1"/>
</dbReference>
<evidence type="ECO:0000313" key="3">
    <source>
        <dbReference type="Proteomes" id="UP001596174"/>
    </source>
</evidence>
<name>A0ABW1G5G1_9ACTN</name>
<evidence type="ECO:0000313" key="2">
    <source>
        <dbReference type="EMBL" id="MFC5909528.1"/>
    </source>
</evidence>
<accession>A0ABW1G5G1</accession>
<sequence length="256" mass="27145">MLSTAFPPGSPRWIDLGTPDLKATVDFYTQLFGWTAQQLGPEAGDYGFFHLDGRMAAAYGPLGEGASSAWTVYFGTADADATAKAVEQGGGSVRLGPLDVMEEGRMAQFTDPTGAEFAIWQPRNTQGLEVVNQAGSLGWVELHTSDAAAARAFYSSVFDWNASDMPMGAFTYTVLSTGGEDESFGGLMPTMPEGPQQSHWLPYFEVADCDATVVKAQELGGTVLHGPDTLADVGRMALLSDRHGAKFSVITSVAPS</sequence>
<comment type="caution">
    <text evidence="2">The sequence shown here is derived from an EMBL/GenBank/DDBJ whole genome shotgun (WGS) entry which is preliminary data.</text>
</comment>
<dbReference type="InterPro" id="IPR029068">
    <property type="entry name" value="Glyas_Bleomycin-R_OHBP_Dase"/>
</dbReference>
<protein>
    <submittedName>
        <fullName evidence="2">VOC family protein</fullName>
    </submittedName>
</protein>